<organism evidence="2 3">
    <name type="scientific">Curtobacterium citri</name>
    <dbReference type="NCBI Taxonomy" id="3055139"/>
    <lineage>
        <taxon>Bacteria</taxon>
        <taxon>Bacillati</taxon>
        <taxon>Actinomycetota</taxon>
        <taxon>Actinomycetes</taxon>
        <taxon>Micrococcales</taxon>
        <taxon>Microbacteriaceae</taxon>
        <taxon>Curtobacterium</taxon>
    </lineage>
</organism>
<reference evidence="2 3" key="1">
    <citation type="submission" date="2023-06" db="EMBL/GenBank/DDBJ databases">
        <authorList>
            <person name="Feng G."/>
            <person name="Li J."/>
            <person name="Zhu H."/>
        </authorList>
    </citation>
    <scope>NUCLEOTIDE SEQUENCE [LARGE SCALE GENOMIC DNA]</scope>
    <source>
        <strain evidence="2 3">RHCKG23</strain>
    </source>
</reference>
<gene>
    <name evidence="2" type="ORF">QUG92_13205</name>
</gene>
<dbReference type="InterPro" id="IPR041436">
    <property type="entry name" value="RNAse_A_bac"/>
</dbReference>
<name>A0ABT7TB01_9MICO</name>
<protein>
    <recommendedName>
        <fullName evidence="1">Bacterial CdiA-CT RNAse A domain-containing protein</fullName>
    </recommendedName>
</protein>
<evidence type="ECO:0000313" key="3">
    <source>
        <dbReference type="Proteomes" id="UP001237823"/>
    </source>
</evidence>
<feature type="domain" description="Bacterial CdiA-CT RNAse A" evidence="1">
    <location>
        <begin position="505"/>
        <end position="590"/>
    </location>
</feature>
<accession>A0ABT7TB01</accession>
<dbReference type="Pfam" id="PF18431">
    <property type="entry name" value="RNAse_A_bac"/>
    <property type="match status" value="1"/>
</dbReference>
<dbReference type="EMBL" id="JAUCML010000009">
    <property type="protein sequence ID" value="MDM7886064.1"/>
    <property type="molecule type" value="Genomic_DNA"/>
</dbReference>
<dbReference type="Proteomes" id="UP001237823">
    <property type="component" value="Unassembled WGS sequence"/>
</dbReference>
<proteinExistence type="predicted"/>
<keyword evidence="3" id="KW-1185">Reference proteome</keyword>
<evidence type="ECO:0000259" key="1">
    <source>
        <dbReference type="Pfam" id="PF18431"/>
    </source>
</evidence>
<evidence type="ECO:0000313" key="2">
    <source>
        <dbReference type="EMBL" id="MDM7886064.1"/>
    </source>
</evidence>
<dbReference type="RefSeq" id="WP_289459378.1">
    <property type="nucleotide sequence ID" value="NZ_JAUCML010000009.1"/>
</dbReference>
<sequence length="596" mass="64255">MSGVAYGDHGLIAPDAIPGADLQLDAVSTGAATIRTGADSMKTVADDLPSKWQRLSGVYESPESDQVFTLMDPVTDDVHTIGGVARRVASALDTYASTAAAPKRELDALRVEAEAFVARVRHGVPRFESAFTPKQPAPVSGSWNGYQAVEQEPESKTVPWYEDIATRAENDQLIRRVNEQVALLQAAQAECALAIKKASGASVKQAFQAPSRSDLDARGVDLPWSRVGTAEGKTWAEQFEEGFTDDLLKTLGGLLHLGGWDDSGEWSWGNAGSAWKSMGDGLVAFGMLVDPLAWLDAAADPEGQAGQTLGAFGDGVERWWEDAQEHPAVAAGAAASAVGTSFIGPEGWAGRAGRAEELASGLGKLGLRGMEADVRSWVKGGASQANIDALADLVDREYAKWSRTAGYSPASGVGDDSFASFFRDELNRFELEHPDYHRLNDADAIPHGVESSIFIERGGLQYAEDHGGHAIKWHVPPSVLNKEAFDDFVRSRFKGEKENSAYSLPVRKVDEMIASTLDANHEAIQEWIAAKRNGSIGKPTQEFEWPSDTVVGRYFDPDGVPPMRDASVVRVVLKFFPDGHPPYSIVTTYPREDLNG</sequence>
<comment type="caution">
    <text evidence="2">The sequence shown here is derived from an EMBL/GenBank/DDBJ whole genome shotgun (WGS) entry which is preliminary data.</text>
</comment>